<keyword evidence="5" id="KW-1185">Reference proteome</keyword>
<feature type="signal peptide" evidence="2">
    <location>
        <begin position="1"/>
        <end position="29"/>
    </location>
</feature>
<dbReference type="Pfam" id="PF18962">
    <property type="entry name" value="Por_Secre_tail"/>
    <property type="match status" value="1"/>
</dbReference>
<feature type="chain" id="PRO_5012958086" evidence="2">
    <location>
        <begin position="30"/>
        <end position="634"/>
    </location>
</feature>
<proteinExistence type="predicted"/>
<dbReference type="RefSeq" id="WP_081169158.1">
    <property type="nucleotide sequence ID" value="NZ_LWBP01000204.1"/>
</dbReference>
<dbReference type="Gene3D" id="3.40.50.880">
    <property type="match status" value="1"/>
</dbReference>
<evidence type="ECO:0000313" key="4">
    <source>
        <dbReference type="EMBL" id="OQP56156.1"/>
    </source>
</evidence>
<evidence type="ECO:0000256" key="2">
    <source>
        <dbReference type="SAM" id="SignalP"/>
    </source>
</evidence>
<dbReference type="CDD" id="cd23342">
    <property type="entry name" value="beta-trefoil_FSCN_ZgPorA-like"/>
    <property type="match status" value="1"/>
</dbReference>
<dbReference type="SUPFAM" id="SSF49785">
    <property type="entry name" value="Galactose-binding domain-like"/>
    <property type="match status" value="1"/>
</dbReference>
<name>A0A1V9FDA1_9BACT</name>
<dbReference type="NCBIfam" id="TIGR04183">
    <property type="entry name" value="Por_Secre_tail"/>
    <property type="match status" value="1"/>
</dbReference>
<dbReference type="Pfam" id="PF03422">
    <property type="entry name" value="CBM_6"/>
    <property type="match status" value="1"/>
</dbReference>
<dbReference type="InterPro" id="IPR026444">
    <property type="entry name" value="Secre_tail"/>
</dbReference>
<dbReference type="SUPFAM" id="SSF52317">
    <property type="entry name" value="Class I glutamine amidotransferase-like"/>
    <property type="match status" value="1"/>
</dbReference>
<dbReference type="GO" id="GO:0030246">
    <property type="term" value="F:carbohydrate binding"/>
    <property type="evidence" value="ECO:0007669"/>
    <property type="project" value="InterPro"/>
</dbReference>
<dbReference type="SMART" id="SM00606">
    <property type="entry name" value="CBD_IV"/>
    <property type="match status" value="1"/>
</dbReference>
<dbReference type="Gene3D" id="2.60.120.260">
    <property type="entry name" value="Galactose-binding domain-like"/>
    <property type="match status" value="1"/>
</dbReference>
<evidence type="ECO:0000256" key="1">
    <source>
        <dbReference type="ARBA" id="ARBA00022729"/>
    </source>
</evidence>
<evidence type="ECO:0000313" key="5">
    <source>
        <dbReference type="Proteomes" id="UP000192276"/>
    </source>
</evidence>
<dbReference type="CDD" id="cd04080">
    <property type="entry name" value="CBM6_cellulase-like"/>
    <property type="match status" value="1"/>
</dbReference>
<dbReference type="InterPro" id="IPR005084">
    <property type="entry name" value="CBM6"/>
</dbReference>
<dbReference type="STRING" id="550983.A4R26_26990"/>
<protein>
    <submittedName>
        <fullName evidence="4">Carbohydrate-binding protein</fullName>
    </submittedName>
</protein>
<dbReference type="Proteomes" id="UP000192276">
    <property type="component" value="Unassembled WGS sequence"/>
</dbReference>
<dbReference type="InterPro" id="IPR029010">
    <property type="entry name" value="ThuA-like"/>
</dbReference>
<dbReference type="InterPro" id="IPR006584">
    <property type="entry name" value="Cellulose-bd_IV"/>
</dbReference>
<keyword evidence="1 2" id="KW-0732">Signal</keyword>
<dbReference type="EMBL" id="LWBP01000204">
    <property type="protein sequence ID" value="OQP56156.1"/>
    <property type="molecule type" value="Genomic_DNA"/>
</dbReference>
<reference evidence="5" key="1">
    <citation type="submission" date="2016-04" db="EMBL/GenBank/DDBJ databases">
        <authorList>
            <person name="Chen L."/>
            <person name="Zhuang W."/>
            <person name="Wang G."/>
        </authorList>
    </citation>
    <scope>NUCLEOTIDE SEQUENCE [LARGE SCALE GENOMIC DNA]</scope>
    <source>
        <strain evidence="5">208</strain>
    </source>
</reference>
<dbReference type="InterPro" id="IPR008979">
    <property type="entry name" value="Galactose-bd-like_sf"/>
</dbReference>
<gene>
    <name evidence="4" type="ORF">A4R26_26990</name>
</gene>
<dbReference type="AlphaFoldDB" id="A0A1V9FDA1"/>
<dbReference type="SUPFAM" id="SSF50405">
    <property type="entry name" value="Actin-crosslinking proteins"/>
    <property type="match status" value="1"/>
</dbReference>
<dbReference type="Pfam" id="PF06283">
    <property type="entry name" value="ThuA"/>
    <property type="match status" value="1"/>
</dbReference>
<sequence>MKTNTLRKQLLLCCYFFFFLFSTTFNATAQAPRFKVIAFYNGNFDQAHISFVKEANQWFPALAAQYGFSYEATNNWNNLNANFLSNYQVVLFLDDAPTGAAQRAAFQQYIENGGAWMGFHVCAFTTNAGGWNWYHNTFLGSGNFRTNTWEPTTATLRCEDRTHPSTLRLPATFTSAVSEWYGWNNDLRINSNIRILCSVDPVSFPLGTDPNQSWYSGYYPIVWTNRNYKMLYANFGHNDMNYSTNPPTAKSATFGSEIQNRFIIDGLLWLGGAGTGPAPAIPIPGTVQAEQFTTMSGIQTQATTDAGGGLNVGYMDAGDWLDYKLNVQTAGTYNIRYRVASLNGGGSVQLKKDTAVLATTAVPATGGWQTWVTVNATADLAAGEQTLRLHVPVGGYNVNWIGFGLANNPAPIGQVITLKGNNGYFVSSENGTQAMTCTRPVAQGWEQFTVADAGNGKVALRSMDQYVSSENGTEAITCNRASIQGWEVFDWIVNSDGTISLRGNNGYYVSSENGEEAMTCNRPTIGGWEKFNYTTVPLGTRMITQLLQAAAPAAEVKAPYPNPFITNLFYTLPEKYTSHTVQVYDLSGRVMLQATVKGRQGTYSLDGSQLPKGLYILDVSSGDYHQRVKVQKLK</sequence>
<organism evidence="4 5">
    <name type="scientific">Niastella populi</name>
    <dbReference type="NCBI Taxonomy" id="550983"/>
    <lineage>
        <taxon>Bacteria</taxon>
        <taxon>Pseudomonadati</taxon>
        <taxon>Bacteroidota</taxon>
        <taxon>Chitinophagia</taxon>
        <taxon>Chitinophagales</taxon>
        <taxon>Chitinophagaceae</taxon>
        <taxon>Niastella</taxon>
    </lineage>
</organism>
<feature type="domain" description="CBM6" evidence="3">
    <location>
        <begin position="285"/>
        <end position="404"/>
    </location>
</feature>
<dbReference type="OrthoDB" id="3296611at2"/>
<comment type="caution">
    <text evidence="4">The sequence shown here is derived from an EMBL/GenBank/DDBJ whole genome shotgun (WGS) entry which is preliminary data.</text>
</comment>
<accession>A0A1V9FDA1</accession>
<dbReference type="PROSITE" id="PS51175">
    <property type="entry name" value="CBM6"/>
    <property type="match status" value="1"/>
</dbReference>
<dbReference type="Gene3D" id="2.80.10.50">
    <property type="match status" value="1"/>
</dbReference>
<evidence type="ECO:0000259" key="3">
    <source>
        <dbReference type="PROSITE" id="PS51175"/>
    </source>
</evidence>
<dbReference type="InterPro" id="IPR029062">
    <property type="entry name" value="Class_I_gatase-like"/>
</dbReference>
<dbReference type="InterPro" id="IPR008999">
    <property type="entry name" value="Actin-crosslinking"/>
</dbReference>